<evidence type="ECO:0000313" key="2">
    <source>
        <dbReference type="EMBL" id="NXB17283.1"/>
    </source>
</evidence>
<dbReference type="Proteomes" id="UP000564948">
    <property type="component" value="Unassembled WGS sequence"/>
</dbReference>
<evidence type="ECO:0000259" key="1">
    <source>
        <dbReference type="PROSITE" id="PS50893"/>
    </source>
</evidence>
<dbReference type="GO" id="GO:0005743">
    <property type="term" value="C:mitochondrial inner membrane"/>
    <property type="evidence" value="ECO:0007669"/>
    <property type="project" value="TreeGrafter"/>
</dbReference>
<reference evidence="2 3" key="1">
    <citation type="submission" date="2019-09" db="EMBL/GenBank/DDBJ databases">
        <title>Bird 10,000 Genomes (B10K) Project - Family phase.</title>
        <authorList>
            <person name="Zhang G."/>
        </authorList>
    </citation>
    <scope>NUCLEOTIDE SEQUENCE [LARGE SCALE GENOMIC DNA]</scope>
    <source>
        <strain evidence="2">B10K-DU-029-40</strain>
        <tissue evidence="2">Muscle</tissue>
    </source>
</reference>
<gene>
    <name evidence="2" type="primary">Abcb1_0</name>
    <name evidence="2" type="ORF">RHALEU_R09920</name>
</gene>
<dbReference type="EMBL" id="VZTD01002021">
    <property type="protein sequence ID" value="NXB17283.1"/>
    <property type="molecule type" value="Genomic_DNA"/>
</dbReference>
<dbReference type="GO" id="GO:0090374">
    <property type="term" value="P:oligopeptide export from mitochondrion"/>
    <property type="evidence" value="ECO:0007669"/>
    <property type="project" value="TreeGrafter"/>
</dbReference>
<dbReference type="SUPFAM" id="SSF52540">
    <property type="entry name" value="P-loop containing nucleoside triphosphate hydrolases"/>
    <property type="match status" value="1"/>
</dbReference>
<keyword evidence="3" id="KW-1185">Reference proteome</keyword>
<organism evidence="2 3">
    <name type="scientific">Rhagologus leucostigma</name>
    <dbReference type="NCBI Taxonomy" id="156170"/>
    <lineage>
        <taxon>Eukaryota</taxon>
        <taxon>Metazoa</taxon>
        <taxon>Chordata</taxon>
        <taxon>Craniata</taxon>
        <taxon>Vertebrata</taxon>
        <taxon>Euteleostomi</taxon>
        <taxon>Archelosauria</taxon>
        <taxon>Archosauria</taxon>
        <taxon>Dinosauria</taxon>
        <taxon>Saurischia</taxon>
        <taxon>Theropoda</taxon>
        <taxon>Coelurosauria</taxon>
        <taxon>Aves</taxon>
        <taxon>Neognathae</taxon>
        <taxon>Neoaves</taxon>
        <taxon>Telluraves</taxon>
        <taxon>Australaves</taxon>
        <taxon>Passeriformes</taxon>
        <taxon>Corvoidea</taxon>
        <taxon>Pachycephalidae</taxon>
        <taxon>Rhagologus</taxon>
    </lineage>
</organism>
<sequence length="182" mass="20462">TFEGNITIKDVAFNYPNRPEVKILQGLNLKVEKGQTLALVGSSGCGKSTVVQLLERFYDPLDGEMVSIFARTCQQVNKRSIDLWQLEILASCFQTATGMEYADYGCLMLVYMLQYTSELIFVHSLNLIYYFQKYNTRVGDKGTQLSGGQKQRIAIARALVRKPQILLLDEATSALDTESEKV</sequence>
<dbReference type="Gene3D" id="3.40.50.300">
    <property type="entry name" value="P-loop containing nucleotide triphosphate hydrolases"/>
    <property type="match status" value="2"/>
</dbReference>
<dbReference type="AlphaFoldDB" id="A0A7K8BQM9"/>
<dbReference type="PANTHER" id="PTHR43394">
    <property type="entry name" value="ATP-DEPENDENT PERMEASE MDL1, MITOCHONDRIAL"/>
    <property type="match status" value="1"/>
</dbReference>
<feature type="non-terminal residue" evidence="2">
    <location>
        <position position="1"/>
    </location>
</feature>
<dbReference type="PROSITE" id="PS00211">
    <property type="entry name" value="ABC_TRANSPORTER_1"/>
    <property type="match status" value="1"/>
</dbReference>
<proteinExistence type="predicted"/>
<evidence type="ECO:0000313" key="3">
    <source>
        <dbReference type="Proteomes" id="UP000564948"/>
    </source>
</evidence>
<dbReference type="PANTHER" id="PTHR43394:SF27">
    <property type="entry name" value="ATP-DEPENDENT TRANSLOCASE ABCB1-LIKE"/>
    <property type="match status" value="1"/>
</dbReference>
<comment type="caution">
    <text evidence="2">The sequence shown here is derived from an EMBL/GenBank/DDBJ whole genome shotgun (WGS) entry which is preliminary data.</text>
</comment>
<dbReference type="PROSITE" id="PS50893">
    <property type="entry name" value="ABC_TRANSPORTER_2"/>
    <property type="match status" value="1"/>
</dbReference>
<accession>A0A7K8BQM9</accession>
<dbReference type="Pfam" id="PF00005">
    <property type="entry name" value="ABC_tran"/>
    <property type="match status" value="1"/>
</dbReference>
<dbReference type="GO" id="GO:0005524">
    <property type="term" value="F:ATP binding"/>
    <property type="evidence" value="ECO:0007669"/>
    <property type="project" value="InterPro"/>
</dbReference>
<feature type="domain" description="ABC transporter" evidence="1">
    <location>
        <begin position="6"/>
        <end position="182"/>
    </location>
</feature>
<dbReference type="GO" id="GO:0016887">
    <property type="term" value="F:ATP hydrolysis activity"/>
    <property type="evidence" value="ECO:0007669"/>
    <property type="project" value="InterPro"/>
</dbReference>
<dbReference type="InterPro" id="IPR017871">
    <property type="entry name" value="ABC_transporter-like_CS"/>
</dbReference>
<dbReference type="GO" id="GO:0015421">
    <property type="term" value="F:ABC-type oligopeptide transporter activity"/>
    <property type="evidence" value="ECO:0007669"/>
    <property type="project" value="TreeGrafter"/>
</dbReference>
<dbReference type="InterPro" id="IPR003439">
    <property type="entry name" value="ABC_transporter-like_ATP-bd"/>
</dbReference>
<dbReference type="InterPro" id="IPR039421">
    <property type="entry name" value="Type_1_exporter"/>
</dbReference>
<protein>
    <submittedName>
        <fullName evidence="2">MDR1 protein</fullName>
    </submittedName>
</protein>
<dbReference type="InterPro" id="IPR027417">
    <property type="entry name" value="P-loop_NTPase"/>
</dbReference>
<name>A0A7K8BQM9_9CORV</name>
<feature type="non-terminal residue" evidence="2">
    <location>
        <position position="182"/>
    </location>
</feature>